<sequence length="175" mass="19743">MVGFRFSKSCEILEETWRAVKSKLGLPDAPTVSFGRTFEEGDEDMQRDDEYTDAGTHLCSAETRYECSRHTRQDLQMRDIQTSPLCKLGHPTLVAMFADHNNQSRVINRFVDCMVQAVHVTCGPEAATWHRELISKLLSSTLNGIECTLAGCSVRASLFIISITFMISRFFTNNP</sequence>
<reference evidence="1 3" key="2">
    <citation type="journal article" date="2013" name="Nature">
        <title>Insights into bilaterian evolution from three spiralian genomes.</title>
        <authorList>
            <person name="Simakov O."/>
            <person name="Marletaz F."/>
            <person name="Cho S.J."/>
            <person name="Edsinger-Gonzales E."/>
            <person name="Havlak P."/>
            <person name="Hellsten U."/>
            <person name="Kuo D.H."/>
            <person name="Larsson T."/>
            <person name="Lv J."/>
            <person name="Arendt D."/>
            <person name="Savage R."/>
            <person name="Osoegawa K."/>
            <person name="de Jong P."/>
            <person name="Grimwood J."/>
            <person name="Chapman J.A."/>
            <person name="Shapiro H."/>
            <person name="Aerts A."/>
            <person name="Otillar R.P."/>
            <person name="Terry A.Y."/>
            <person name="Boore J.L."/>
            <person name="Grigoriev I.V."/>
            <person name="Lindberg D.R."/>
            <person name="Seaver E.C."/>
            <person name="Weisblat D.A."/>
            <person name="Putnam N.H."/>
            <person name="Rokhsar D.S."/>
        </authorList>
    </citation>
    <scope>NUCLEOTIDE SEQUENCE</scope>
    <source>
        <strain evidence="1 3">I ESC-2004</strain>
    </source>
</reference>
<protein>
    <submittedName>
        <fullName evidence="1 2">Uncharacterized protein</fullName>
    </submittedName>
</protein>
<evidence type="ECO:0000313" key="3">
    <source>
        <dbReference type="Proteomes" id="UP000014760"/>
    </source>
</evidence>
<accession>R7UHS7</accession>
<name>R7UHS7_CAPTE</name>
<dbReference type="Proteomes" id="UP000014760">
    <property type="component" value="Unassembled WGS sequence"/>
</dbReference>
<dbReference type="EnsemblMetazoa" id="CapteT212980">
    <property type="protein sequence ID" value="CapteP212980"/>
    <property type="gene ID" value="CapteG212980"/>
</dbReference>
<keyword evidence="3" id="KW-1185">Reference proteome</keyword>
<dbReference type="HOGENOM" id="CLU_1534021_0_0_1"/>
<reference evidence="2" key="3">
    <citation type="submission" date="2015-06" db="UniProtKB">
        <authorList>
            <consortium name="EnsemblMetazoa"/>
        </authorList>
    </citation>
    <scope>IDENTIFICATION</scope>
</reference>
<dbReference type="AlphaFoldDB" id="R7UHS7"/>
<reference evidence="3" key="1">
    <citation type="submission" date="2012-12" db="EMBL/GenBank/DDBJ databases">
        <authorList>
            <person name="Hellsten U."/>
            <person name="Grimwood J."/>
            <person name="Chapman J.A."/>
            <person name="Shapiro H."/>
            <person name="Aerts A."/>
            <person name="Otillar R.P."/>
            <person name="Terry A.Y."/>
            <person name="Boore J.L."/>
            <person name="Simakov O."/>
            <person name="Marletaz F."/>
            <person name="Cho S.-J."/>
            <person name="Edsinger-Gonzales E."/>
            <person name="Havlak P."/>
            <person name="Kuo D.-H."/>
            <person name="Larsson T."/>
            <person name="Lv J."/>
            <person name="Arendt D."/>
            <person name="Savage R."/>
            <person name="Osoegawa K."/>
            <person name="de Jong P."/>
            <person name="Lindberg D.R."/>
            <person name="Seaver E.C."/>
            <person name="Weisblat D.A."/>
            <person name="Putnam N.H."/>
            <person name="Grigoriev I.V."/>
            <person name="Rokhsar D.S."/>
        </authorList>
    </citation>
    <scope>NUCLEOTIDE SEQUENCE</scope>
    <source>
        <strain evidence="3">I ESC-2004</strain>
    </source>
</reference>
<evidence type="ECO:0000313" key="2">
    <source>
        <dbReference type="EnsemblMetazoa" id="CapteP212980"/>
    </source>
</evidence>
<proteinExistence type="predicted"/>
<dbReference type="EMBL" id="AMQN01008694">
    <property type="status" value="NOT_ANNOTATED_CDS"/>
    <property type="molecule type" value="Genomic_DNA"/>
</dbReference>
<dbReference type="EMBL" id="KB303737">
    <property type="protein sequence ID" value="ELU02832.1"/>
    <property type="molecule type" value="Genomic_DNA"/>
</dbReference>
<gene>
    <name evidence="1" type="ORF">CAPTEDRAFT_212980</name>
</gene>
<organism evidence="1">
    <name type="scientific">Capitella teleta</name>
    <name type="common">Polychaete worm</name>
    <dbReference type="NCBI Taxonomy" id="283909"/>
    <lineage>
        <taxon>Eukaryota</taxon>
        <taxon>Metazoa</taxon>
        <taxon>Spiralia</taxon>
        <taxon>Lophotrochozoa</taxon>
        <taxon>Annelida</taxon>
        <taxon>Polychaeta</taxon>
        <taxon>Sedentaria</taxon>
        <taxon>Scolecida</taxon>
        <taxon>Capitellidae</taxon>
        <taxon>Capitella</taxon>
    </lineage>
</organism>
<evidence type="ECO:0000313" key="1">
    <source>
        <dbReference type="EMBL" id="ELU02832.1"/>
    </source>
</evidence>